<evidence type="ECO:0000256" key="5">
    <source>
        <dbReference type="ARBA" id="ARBA00022448"/>
    </source>
</evidence>
<organism evidence="28 30">
    <name type="scientific">Didymodactylos carnosus</name>
    <dbReference type="NCBI Taxonomy" id="1234261"/>
    <lineage>
        <taxon>Eukaryota</taxon>
        <taxon>Metazoa</taxon>
        <taxon>Spiralia</taxon>
        <taxon>Gnathifera</taxon>
        <taxon>Rotifera</taxon>
        <taxon>Eurotatoria</taxon>
        <taxon>Bdelloidea</taxon>
        <taxon>Philodinida</taxon>
        <taxon>Philodinidae</taxon>
        <taxon>Didymodactylos</taxon>
    </lineage>
</organism>
<dbReference type="GO" id="GO:0016323">
    <property type="term" value="C:basolateral plasma membrane"/>
    <property type="evidence" value="ECO:0007669"/>
    <property type="project" value="UniProtKB-SubCell"/>
</dbReference>
<evidence type="ECO:0000256" key="21">
    <source>
        <dbReference type="ARBA" id="ARBA00056891"/>
    </source>
</evidence>
<feature type="transmembrane region" description="Helical" evidence="26">
    <location>
        <begin position="138"/>
        <end position="158"/>
    </location>
</feature>
<evidence type="ECO:0000256" key="18">
    <source>
        <dbReference type="ARBA" id="ARBA00051403"/>
    </source>
</evidence>
<keyword evidence="5" id="KW-0813">Transport</keyword>
<sequence>MHRTSTSALLDESDTVTTTKPLLGYHDDDEDEKFNGSKCCRYIQARYVIAIWTFLGFVCLYMLRVNLSVAIVAMVTPQNVNETIDECKINTSKTNETVKHDFDWNPHTQGFVLGAFFYGYVLTQLIGGYLSERFGGKWIFGCGILGAGLLTMLIPIAAKTHVGFLIVVRVLIGVFEGPAFPSSAALWGQWVPPLERSIIPPIAHAGKEFGNVVTTPLAGLLCSSSFLGGWPSAFYVFGIITCIWFAGWCYFVYNNPNQHPRISVKERIFLTNCLPKPVKLKTPWKAILTSAPFWSIAVASTCIQFVYYVLLTSLPTYFATILKFNLQKNGVMFAIPYIFILVVIVISGQLADCIRARHILSTTNVRKLQTIIGKEMLFIIPRSFSGVGSSTSLILIGYVNCNHVAAVICVTCAVAFIGFHSAGCQISHLDIAANHAGTLVGITNTLASIPGFVGPYVVGAITNGNQTIAAWRKIFNLSGGIGLFGCIVYCILFNGEEQKWNRNEGYIQVVVKQEDDDDLIVS</sequence>
<reference evidence="28" key="1">
    <citation type="submission" date="2021-02" db="EMBL/GenBank/DDBJ databases">
        <authorList>
            <person name="Nowell W R."/>
        </authorList>
    </citation>
    <scope>NUCLEOTIDE SEQUENCE</scope>
</reference>
<keyword evidence="12" id="KW-0325">Glycoprotein</keyword>
<dbReference type="GO" id="GO:0016324">
    <property type="term" value="C:apical plasma membrane"/>
    <property type="evidence" value="ECO:0007669"/>
    <property type="project" value="TreeGrafter"/>
</dbReference>
<keyword evidence="9 26" id="KW-1133">Transmembrane helix</keyword>
<keyword evidence="14" id="KW-0968">Cytoplasmic vesicle</keyword>
<evidence type="ECO:0000256" key="24">
    <source>
        <dbReference type="ARBA" id="ARBA00081195"/>
    </source>
</evidence>
<dbReference type="FunFam" id="1.20.1250.20:FF:000067">
    <property type="entry name" value="sialin isoform X2"/>
    <property type="match status" value="1"/>
</dbReference>
<evidence type="ECO:0000256" key="4">
    <source>
        <dbReference type="ARBA" id="ARBA00004656"/>
    </source>
</evidence>
<keyword evidence="7 26" id="KW-0812">Transmembrane</keyword>
<dbReference type="PANTHER" id="PTHR11662:SF454">
    <property type="entry name" value="SIALIN-LIKE"/>
    <property type="match status" value="1"/>
</dbReference>
<dbReference type="Proteomes" id="UP000663829">
    <property type="component" value="Unassembled WGS sequence"/>
</dbReference>
<evidence type="ECO:0000256" key="23">
    <source>
        <dbReference type="ARBA" id="ARBA00080244"/>
    </source>
</evidence>
<dbReference type="SUPFAM" id="SSF103473">
    <property type="entry name" value="MFS general substrate transporter"/>
    <property type="match status" value="1"/>
</dbReference>
<feature type="transmembrane region" description="Helical" evidence="26">
    <location>
        <begin position="233"/>
        <end position="253"/>
    </location>
</feature>
<evidence type="ECO:0000256" key="11">
    <source>
        <dbReference type="ARBA" id="ARBA00023136"/>
    </source>
</evidence>
<evidence type="ECO:0000256" key="2">
    <source>
        <dbReference type="ARBA" id="ARBA00004554"/>
    </source>
</evidence>
<dbReference type="InterPro" id="IPR011701">
    <property type="entry name" value="MFS"/>
</dbReference>
<protein>
    <recommendedName>
        <fullName evidence="22">Sialin</fullName>
    </recommendedName>
    <alternativeName>
        <fullName evidence="25">H(+)/nitrate cotransporter</fullName>
    </alternativeName>
    <alternativeName>
        <fullName evidence="23">H(+)/sialic acid cotransporter</fullName>
    </alternativeName>
    <alternativeName>
        <fullName evidence="24">Vesicular excitatory amino acid transporter</fullName>
    </alternativeName>
</protein>
<dbReference type="GO" id="GO:0006820">
    <property type="term" value="P:monoatomic anion transport"/>
    <property type="evidence" value="ECO:0007669"/>
    <property type="project" value="TreeGrafter"/>
</dbReference>
<feature type="transmembrane region" description="Helical" evidence="26">
    <location>
        <begin position="111"/>
        <end position="131"/>
    </location>
</feature>
<accession>A0A815LPQ5</accession>
<comment type="catalytic activity">
    <reaction evidence="19">
        <text>L-glutamate(out) = L-glutamate(in)</text>
        <dbReference type="Rhea" id="RHEA:66336"/>
        <dbReference type="ChEBI" id="CHEBI:29985"/>
    </reaction>
    <physiologicalReaction direction="left-to-right" evidence="19">
        <dbReference type="Rhea" id="RHEA:66337"/>
    </physiologicalReaction>
</comment>
<evidence type="ECO:0000256" key="1">
    <source>
        <dbReference type="ARBA" id="ARBA00004432"/>
    </source>
</evidence>
<proteinExistence type="predicted"/>
<comment type="caution">
    <text evidence="28">The sequence shown here is derived from an EMBL/GenBank/DDBJ whole genome shotgun (WGS) entry which is preliminary data.</text>
</comment>
<evidence type="ECO:0000256" key="12">
    <source>
        <dbReference type="ARBA" id="ARBA00023180"/>
    </source>
</evidence>
<comment type="function">
    <text evidence="21">Receptor for CM101, a polysaccharide produced by group B Streptococcus with antipathoangiogenic properties.</text>
</comment>
<dbReference type="PANTHER" id="PTHR11662">
    <property type="entry name" value="SOLUTE CARRIER FAMILY 17"/>
    <property type="match status" value="1"/>
</dbReference>
<dbReference type="Pfam" id="PF07690">
    <property type="entry name" value="MFS_1"/>
    <property type="match status" value="1"/>
</dbReference>
<dbReference type="Proteomes" id="UP000681722">
    <property type="component" value="Unassembled WGS sequence"/>
</dbReference>
<evidence type="ECO:0000256" key="22">
    <source>
        <dbReference type="ARBA" id="ARBA00069713"/>
    </source>
</evidence>
<dbReference type="EMBL" id="CAJOBC010083232">
    <property type="protein sequence ID" value="CAF4298628.1"/>
    <property type="molecule type" value="Genomic_DNA"/>
</dbReference>
<feature type="transmembrane region" description="Helical" evidence="26">
    <location>
        <begin position="404"/>
        <end position="424"/>
    </location>
</feature>
<evidence type="ECO:0000256" key="10">
    <source>
        <dbReference type="ARBA" id="ARBA00023018"/>
    </source>
</evidence>
<dbReference type="EMBL" id="CAJNOQ010017811">
    <property type="protein sequence ID" value="CAF1408793.1"/>
    <property type="molecule type" value="Genomic_DNA"/>
</dbReference>
<dbReference type="InterPro" id="IPR036259">
    <property type="entry name" value="MFS_trans_sf"/>
</dbReference>
<comment type="catalytic activity">
    <reaction evidence="20">
        <text>D-glucuronate(out) + H(+)(out) = D-glucuronate(in) + H(+)(in)</text>
        <dbReference type="Rhea" id="RHEA:72591"/>
        <dbReference type="ChEBI" id="CHEBI:15378"/>
        <dbReference type="ChEBI" id="CHEBI:58720"/>
    </reaction>
    <physiologicalReaction direction="left-to-right" evidence="20">
        <dbReference type="Rhea" id="RHEA:72592"/>
    </physiologicalReaction>
</comment>
<comment type="catalytic activity">
    <reaction evidence="15">
        <text>2 nitrate(out) + H(+)(out) = 2 nitrate(in) + H(+)(in)</text>
        <dbReference type="Rhea" id="RHEA:71539"/>
        <dbReference type="ChEBI" id="CHEBI:15378"/>
        <dbReference type="ChEBI" id="CHEBI:17632"/>
    </reaction>
    <physiologicalReaction direction="left-to-right" evidence="15">
        <dbReference type="Rhea" id="RHEA:71540"/>
    </physiologicalReaction>
</comment>
<evidence type="ECO:0000256" key="25">
    <source>
        <dbReference type="ARBA" id="ARBA00081925"/>
    </source>
</evidence>
<keyword evidence="10" id="KW-0770">Synapse</keyword>
<keyword evidence="6" id="KW-1003">Cell membrane</keyword>
<evidence type="ECO:0000256" key="9">
    <source>
        <dbReference type="ARBA" id="ARBA00022989"/>
    </source>
</evidence>
<evidence type="ECO:0000313" key="29">
    <source>
        <dbReference type="EMBL" id="CAF4298628.1"/>
    </source>
</evidence>
<comment type="catalytic activity">
    <reaction evidence="18">
        <text>N-acetyl-L-aspartyl-L-glutamate(out) = N-acetyl-L-aspartyl-L-glutamate(in)</text>
        <dbReference type="Rhea" id="RHEA:72599"/>
        <dbReference type="ChEBI" id="CHEBI:76931"/>
    </reaction>
    <physiologicalReaction direction="left-to-right" evidence="18">
        <dbReference type="Rhea" id="RHEA:72600"/>
    </physiologicalReaction>
</comment>
<evidence type="ECO:0000259" key="27">
    <source>
        <dbReference type="PROSITE" id="PS50850"/>
    </source>
</evidence>
<dbReference type="FunFam" id="1.20.1250.20:FF:000003">
    <property type="entry name" value="Solute carrier family 17 member 3"/>
    <property type="match status" value="1"/>
</dbReference>
<evidence type="ECO:0000256" key="7">
    <source>
        <dbReference type="ARBA" id="ARBA00022692"/>
    </source>
</evidence>
<evidence type="ECO:0000313" key="30">
    <source>
        <dbReference type="Proteomes" id="UP000663829"/>
    </source>
</evidence>
<keyword evidence="11 26" id="KW-0472">Membrane</keyword>
<gene>
    <name evidence="28" type="ORF">GPM918_LOCUS33449</name>
    <name evidence="29" type="ORF">SRO942_LOCUS34132</name>
</gene>
<evidence type="ECO:0000256" key="6">
    <source>
        <dbReference type="ARBA" id="ARBA00022475"/>
    </source>
</evidence>
<evidence type="ECO:0000256" key="20">
    <source>
        <dbReference type="ARBA" id="ARBA00051612"/>
    </source>
</evidence>
<keyword evidence="30" id="KW-1185">Reference proteome</keyword>
<dbReference type="GO" id="GO:0030672">
    <property type="term" value="C:synaptic vesicle membrane"/>
    <property type="evidence" value="ECO:0007669"/>
    <property type="project" value="UniProtKB-SubCell"/>
</dbReference>
<dbReference type="AlphaFoldDB" id="A0A815LPQ5"/>
<dbReference type="Gene3D" id="1.20.1250.20">
    <property type="entry name" value="MFS general substrate transporter like domains"/>
    <property type="match status" value="2"/>
</dbReference>
<evidence type="ECO:0000256" key="26">
    <source>
        <dbReference type="SAM" id="Phobius"/>
    </source>
</evidence>
<comment type="catalytic activity">
    <reaction evidence="16">
        <text>L-aspartate(out) = L-aspartate(in)</text>
        <dbReference type="Rhea" id="RHEA:66332"/>
        <dbReference type="ChEBI" id="CHEBI:29991"/>
    </reaction>
    <physiologicalReaction direction="left-to-right" evidence="16">
        <dbReference type="Rhea" id="RHEA:66333"/>
    </physiologicalReaction>
</comment>
<evidence type="ECO:0000256" key="13">
    <source>
        <dbReference type="ARBA" id="ARBA00023228"/>
    </source>
</evidence>
<name>A0A815LPQ5_9BILA</name>
<dbReference type="GO" id="GO:0046942">
    <property type="term" value="P:carboxylic acid transport"/>
    <property type="evidence" value="ECO:0007669"/>
    <property type="project" value="UniProtKB-ARBA"/>
</dbReference>
<feature type="transmembrane region" description="Helical" evidence="26">
    <location>
        <begin position="286"/>
        <end position="310"/>
    </location>
</feature>
<comment type="catalytic activity">
    <reaction evidence="17">
        <text>N-acetylneuraminate(in) + H(+)(in) = N-acetylneuraminate(out) + H(+)(out)</text>
        <dbReference type="Rhea" id="RHEA:28987"/>
        <dbReference type="ChEBI" id="CHEBI:15378"/>
        <dbReference type="ChEBI" id="CHEBI:35418"/>
    </reaction>
    <physiologicalReaction direction="right-to-left" evidence="17">
        <dbReference type="Rhea" id="RHEA:28989"/>
    </physiologicalReaction>
</comment>
<feature type="transmembrane region" description="Helical" evidence="26">
    <location>
        <begin position="474"/>
        <end position="493"/>
    </location>
</feature>
<dbReference type="OrthoDB" id="2985014at2759"/>
<evidence type="ECO:0000256" key="15">
    <source>
        <dbReference type="ARBA" id="ARBA00050101"/>
    </source>
</evidence>
<feature type="transmembrane region" description="Helical" evidence="26">
    <location>
        <begin position="47"/>
        <end position="75"/>
    </location>
</feature>
<feature type="domain" description="Major facilitator superfamily (MFS) profile" evidence="27">
    <location>
        <begin position="54"/>
        <end position="497"/>
    </location>
</feature>
<evidence type="ECO:0000256" key="16">
    <source>
        <dbReference type="ARBA" id="ARBA00050554"/>
    </source>
</evidence>
<dbReference type="InterPro" id="IPR020846">
    <property type="entry name" value="MFS_dom"/>
</dbReference>
<feature type="transmembrane region" description="Helical" evidence="26">
    <location>
        <begin position="330"/>
        <end position="351"/>
    </location>
</feature>
<keyword evidence="8" id="KW-0769">Symport</keyword>
<feature type="transmembrane region" description="Helical" evidence="26">
    <location>
        <begin position="376"/>
        <end position="398"/>
    </location>
</feature>
<evidence type="ECO:0000256" key="3">
    <source>
        <dbReference type="ARBA" id="ARBA00004638"/>
    </source>
</evidence>
<comment type="subcellular location">
    <subcellularLocation>
        <location evidence="2">Basolateral cell membrane</location>
        <topology evidence="2">Multi-pass membrane protein</topology>
    </subcellularLocation>
    <subcellularLocation>
        <location evidence="3">Cytoplasmic vesicle</location>
        <location evidence="3">Secretory vesicle membrane</location>
        <topology evidence="3">Multi-pass membrane protein</topology>
    </subcellularLocation>
    <subcellularLocation>
        <location evidence="1">Cytoplasmic vesicle</location>
        <location evidence="1">Secretory vesicle</location>
        <location evidence="1">Synaptic vesicle membrane</location>
    </subcellularLocation>
    <subcellularLocation>
        <location evidence="4">Lysosome membrane</location>
    </subcellularLocation>
</comment>
<dbReference type="PROSITE" id="PS50850">
    <property type="entry name" value="MFS"/>
    <property type="match status" value="1"/>
</dbReference>
<evidence type="ECO:0000313" key="28">
    <source>
        <dbReference type="EMBL" id="CAF1408793.1"/>
    </source>
</evidence>
<evidence type="ECO:0000256" key="14">
    <source>
        <dbReference type="ARBA" id="ARBA00023329"/>
    </source>
</evidence>
<keyword evidence="13" id="KW-0458">Lysosome</keyword>
<evidence type="ECO:0000256" key="17">
    <source>
        <dbReference type="ARBA" id="ARBA00050625"/>
    </source>
</evidence>
<dbReference type="GO" id="GO:0005765">
    <property type="term" value="C:lysosomal membrane"/>
    <property type="evidence" value="ECO:0007669"/>
    <property type="project" value="UniProtKB-SubCell"/>
</dbReference>
<dbReference type="InterPro" id="IPR050382">
    <property type="entry name" value="MFS_Na/Anion_cotransporter"/>
</dbReference>
<dbReference type="CDD" id="cd17318">
    <property type="entry name" value="MFS_SLC17"/>
    <property type="match status" value="1"/>
</dbReference>
<evidence type="ECO:0000256" key="19">
    <source>
        <dbReference type="ARBA" id="ARBA00051447"/>
    </source>
</evidence>
<dbReference type="GO" id="GO:0015293">
    <property type="term" value="F:symporter activity"/>
    <property type="evidence" value="ECO:0007669"/>
    <property type="project" value="UniProtKB-KW"/>
</dbReference>
<feature type="transmembrane region" description="Helical" evidence="26">
    <location>
        <begin position="436"/>
        <end position="462"/>
    </location>
</feature>
<evidence type="ECO:0000256" key="8">
    <source>
        <dbReference type="ARBA" id="ARBA00022847"/>
    </source>
</evidence>